<gene>
    <name evidence="6" type="ORF">HK099_007318</name>
</gene>
<keyword evidence="4 5" id="KW-0472">Membrane</keyword>
<dbReference type="EMBL" id="JADGJW010000007">
    <property type="protein sequence ID" value="KAJ3228037.1"/>
    <property type="molecule type" value="Genomic_DNA"/>
</dbReference>
<evidence type="ECO:0000256" key="1">
    <source>
        <dbReference type="ARBA" id="ARBA00004141"/>
    </source>
</evidence>
<dbReference type="SUPFAM" id="SSF103481">
    <property type="entry name" value="Multidrug resistance efflux transporter EmrE"/>
    <property type="match status" value="1"/>
</dbReference>
<dbReference type="InterPro" id="IPR008521">
    <property type="entry name" value="Mg_trans_NIPA"/>
</dbReference>
<sequence>MQLFKIIQLLTNILIALVVAGEVANFAAYSYAPAILVTPLGAGSVLLGAILASIFLDEKLGVQGSIGCALCIIGSLIIILHSPEEKHIDTVDEILAYAVQPATVSLYLIYVAGPKYGKENMLIYITICSLVGSISVMAVKGFGIALKKTLQGQNQFQLPSTYVFLIVVVVCAVTQMNYFNKALSLFSTNRVTPIYYVFFTTATIVASILLFQGFNDSPAKDVATIFCGFAVIFIGVFQLNYKMDEEEDSSMELTAFASSDSESGGSIRSRKNGASKRHDIPLFNAFDDEELEFDD</sequence>
<evidence type="ECO:0000313" key="7">
    <source>
        <dbReference type="Proteomes" id="UP001211065"/>
    </source>
</evidence>
<proteinExistence type="predicted"/>
<dbReference type="PANTHER" id="PTHR12570">
    <property type="match status" value="1"/>
</dbReference>
<evidence type="ECO:0000256" key="3">
    <source>
        <dbReference type="ARBA" id="ARBA00022989"/>
    </source>
</evidence>
<feature type="transmembrane region" description="Helical" evidence="5">
    <location>
        <begin position="223"/>
        <end position="241"/>
    </location>
</feature>
<dbReference type="AlphaFoldDB" id="A0AAD5U884"/>
<feature type="transmembrane region" description="Helical" evidence="5">
    <location>
        <begin position="34"/>
        <end position="56"/>
    </location>
</feature>
<evidence type="ECO:0000256" key="4">
    <source>
        <dbReference type="ARBA" id="ARBA00023136"/>
    </source>
</evidence>
<comment type="subcellular location">
    <subcellularLocation>
        <location evidence="1">Membrane</location>
        <topology evidence="1">Multi-pass membrane protein</topology>
    </subcellularLocation>
</comment>
<comment type="caution">
    <text evidence="6">The sequence shown here is derived from an EMBL/GenBank/DDBJ whole genome shotgun (WGS) entry which is preliminary data.</text>
</comment>
<dbReference type="GO" id="GO:0015095">
    <property type="term" value="F:magnesium ion transmembrane transporter activity"/>
    <property type="evidence" value="ECO:0007669"/>
    <property type="project" value="InterPro"/>
</dbReference>
<reference evidence="6" key="1">
    <citation type="submission" date="2020-05" db="EMBL/GenBank/DDBJ databases">
        <title>Phylogenomic resolution of chytrid fungi.</title>
        <authorList>
            <person name="Stajich J.E."/>
            <person name="Amses K."/>
            <person name="Simmons R."/>
            <person name="Seto K."/>
            <person name="Myers J."/>
            <person name="Bonds A."/>
            <person name="Quandt C.A."/>
            <person name="Barry K."/>
            <person name="Liu P."/>
            <person name="Grigoriev I."/>
            <person name="Longcore J.E."/>
            <person name="James T.Y."/>
        </authorList>
    </citation>
    <scope>NUCLEOTIDE SEQUENCE</scope>
    <source>
        <strain evidence="6">JEL0476</strain>
    </source>
</reference>
<feature type="transmembrane region" description="Helical" evidence="5">
    <location>
        <begin position="6"/>
        <end position="27"/>
    </location>
</feature>
<keyword evidence="7" id="KW-1185">Reference proteome</keyword>
<dbReference type="Proteomes" id="UP001211065">
    <property type="component" value="Unassembled WGS sequence"/>
</dbReference>
<dbReference type="GO" id="GO:0016020">
    <property type="term" value="C:membrane"/>
    <property type="evidence" value="ECO:0007669"/>
    <property type="project" value="UniProtKB-SubCell"/>
</dbReference>
<dbReference type="Pfam" id="PF05653">
    <property type="entry name" value="Mg_trans_NIPA"/>
    <property type="match status" value="1"/>
</dbReference>
<feature type="transmembrane region" description="Helical" evidence="5">
    <location>
        <begin position="62"/>
        <end position="82"/>
    </location>
</feature>
<feature type="transmembrane region" description="Helical" evidence="5">
    <location>
        <begin position="122"/>
        <end position="146"/>
    </location>
</feature>
<dbReference type="InterPro" id="IPR037185">
    <property type="entry name" value="EmrE-like"/>
</dbReference>
<evidence type="ECO:0000256" key="5">
    <source>
        <dbReference type="SAM" id="Phobius"/>
    </source>
</evidence>
<evidence type="ECO:0000313" key="6">
    <source>
        <dbReference type="EMBL" id="KAJ3228037.1"/>
    </source>
</evidence>
<evidence type="ECO:0008006" key="8">
    <source>
        <dbReference type="Google" id="ProtNLM"/>
    </source>
</evidence>
<accession>A0AAD5U884</accession>
<keyword evidence="3 5" id="KW-1133">Transmembrane helix</keyword>
<feature type="transmembrane region" description="Helical" evidence="5">
    <location>
        <begin position="94"/>
        <end position="110"/>
    </location>
</feature>
<feature type="transmembrane region" description="Helical" evidence="5">
    <location>
        <begin position="158"/>
        <end position="179"/>
    </location>
</feature>
<keyword evidence="2 5" id="KW-0812">Transmembrane</keyword>
<evidence type="ECO:0000256" key="2">
    <source>
        <dbReference type="ARBA" id="ARBA00022692"/>
    </source>
</evidence>
<organism evidence="6 7">
    <name type="scientific">Clydaea vesicula</name>
    <dbReference type="NCBI Taxonomy" id="447962"/>
    <lineage>
        <taxon>Eukaryota</taxon>
        <taxon>Fungi</taxon>
        <taxon>Fungi incertae sedis</taxon>
        <taxon>Chytridiomycota</taxon>
        <taxon>Chytridiomycota incertae sedis</taxon>
        <taxon>Chytridiomycetes</taxon>
        <taxon>Lobulomycetales</taxon>
        <taxon>Lobulomycetaceae</taxon>
        <taxon>Clydaea</taxon>
    </lineage>
</organism>
<name>A0AAD5U884_9FUNG</name>
<dbReference type="PANTHER" id="PTHR12570:SF85">
    <property type="entry name" value="DUF803 DOMAIN MEMBRANE PROTEIN (AFU_ORTHOLOGUE AFUA_1G15880)"/>
    <property type="match status" value="1"/>
</dbReference>
<feature type="transmembrane region" description="Helical" evidence="5">
    <location>
        <begin position="194"/>
        <end position="211"/>
    </location>
</feature>
<protein>
    <recommendedName>
        <fullName evidence="8">Magnesium transporter</fullName>
    </recommendedName>
</protein>